<keyword evidence="2" id="KW-0413">Isomerase</keyword>
<dbReference type="Proteomes" id="UP000437017">
    <property type="component" value="Unassembled WGS sequence"/>
</dbReference>
<comment type="similarity">
    <text evidence="1">Belongs to the PhzF family.</text>
</comment>
<evidence type="ECO:0000313" key="5">
    <source>
        <dbReference type="Proteomes" id="UP000437017"/>
    </source>
</evidence>
<sequence length="325" mass="36268">KQLARKMKLPIFIVDAFTAKAFHGNPAAVCLLENKLDEDMHQKIAKEMNLSETAFIQKLHPTDNFTQSSCFGLRWFTPVSEVPLCGHATLASAAVLFHKIMTGIKTLQSLFHAIYYAETKTASFYNTLIFQKNMNSTLTFVTLSGELKARREEDGIVLDLPLYPAHPQDFHEVEELIKTAIGDTLVQDIRYSPDTRKLLVRLSDTYNRSFLESLKVNTQNLPQVEDTGKVKGLILTIKGEPDGQTQAFDFYSRYFTPWFGVAEDPVTGSAHTVLSSYWSQQLGKKAMHAFQCSSRGGELKISLRPDGRVDIKGGAALVLEGTLTA</sequence>
<dbReference type="EMBL" id="SGJD01001529">
    <property type="protein sequence ID" value="KAB0399543.1"/>
    <property type="molecule type" value="Genomic_DNA"/>
</dbReference>
<evidence type="ECO:0000256" key="2">
    <source>
        <dbReference type="ARBA" id="ARBA00023235"/>
    </source>
</evidence>
<protein>
    <recommendedName>
        <fullName evidence="6">Phenazine biosynthesis-like domain-containing protein</fullName>
    </recommendedName>
</protein>
<comment type="caution">
    <text evidence="4">The sequence shown here is derived from an EMBL/GenBank/DDBJ whole genome shotgun (WGS) entry which is preliminary data.</text>
</comment>
<dbReference type="Pfam" id="PF02567">
    <property type="entry name" value="PhzC-PhzF"/>
    <property type="match status" value="2"/>
</dbReference>
<dbReference type="GO" id="GO:0005737">
    <property type="term" value="C:cytoplasm"/>
    <property type="evidence" value="ECO:0007669"/>
    <property type="project" value="TreeGrafter"/>
</dbReference>
<dbReference type="PIRSF" id="PIRSF016184">
    <property type="entry name" value="PhzC_PhzF"/>
    <property type="match status" value="1"/>
</dbReference>
<keyword evidence="5" id="KW-1185">Reference proteome</keyword>
<dbReference type="Gene3D" id="3.10.310.10">
    <property type="entry name" value="Diaminopimelate Epimerase, Chain A, domain 1"/>
    <property type="match status" value="2"/>
</dbReference>
<dbReference type="OrthoDB" id="75169at2759"/>
<feature type="active site" evidence="3">
    <location>
        <position position="52"/>
    </location>
</feature>
<dbReference type="PANTHER" id="PTHR13774:SF17">
    <property type="entry name" value="PHENAZINE BIOSYNTHESIS-LIKE DOMAIN-CONTAINING PROTEIN"/>
    <property type="match status" value="1"/>
</dbReference>
<dbReference type="SUPFAM" id="SSF54506">
    <property type="entry name" value="Diaminopimelate epimerase-like"/>
    <property type="match status" value="1"/>
</dbReference>
<dbReference type="FunFam" id="3.10.310.10:FF:000013">
    <property type="entry name" value="Phenazine biosynthesis-like domain-containing protein 1"/>
    <property type="match status" value="1"/>
</dbReference>
<gene>
    <name evidence="4" type="ORF">E2I00_005423</name>
</gene>
<evidence type="ECO:0000313" key="4">
    <source>
        <dbReference type="EMBL" id="KAB0399543.1"/>
    </source>
</evidence>
<dbReference type="PANTHER" id="PTHR13774">
    <property type="entry name" value="PHENAZINE BIOSYNTHESIS PROTEIN"/>
    <property type="match status" value="1"/>
</dbReference>
<dbReference type="AlphaFoldDB" id="A0A643CH51"/>
<dbReference type="GO" id="GO:0016853">
    <property type="term" value="F:isomerase activity"/>
    <property type="evidence" value="ECO:0007669"/>
    <property type="project" value="UniProtKB-KW"/>
</dbReference>
<reference evidence="4 5" key="1">
    <citation type="journal article" date="2019" name="PLoS ONE">
        <title>Genomic analyses reveal an absence of contemporary introgressive admixture between fin whales and blue whales, despite known hybrids.</title>
        <authorList>
            <person name="Westbury M.V."/>
            <person name="Petersen B."/>
            <person name="Lorenzen E.D."/>
        </authorList>
    </citation>
    <scope>NUCLEOTIDE SEQUENCE [LARGE SCALE GENOMIC DNA]</scope>
    <source>
        <strain evidence="4">FinWhale-01</strain>
    </source>
</reference>
<evidence type="ECO:0000256" key="1">
    <source>
        <dbReference type="ARBA" id="ARBA00008270"/>
    </source>
</evidence>
<evidence type="ECO:0000256" key="3">
    <source>
        <dbReference type="PIRSR" id="PIRSR016184-1"/>
    </source>
</evidence>
<proteinExistence type="inferred from homology"/>
<name>A0A643CH51_BALPH</name>
<evidence type="ECO:0008006" key="6">
    <source>
        <dbReference type="Google" id="ProtNLM"/>
    </source>
</evidence>
<accession>A0A643CH51</accession>
<organism evidence="4 5">
    <name type="scientific">Balaenoptera physalus</name>
    <name type="common">Fin whale</name>
    <name type="synonym">Balaena physalus</name>
    <dbReference type="NCBI Taxonomy" id="9770"/>
    <lineage>
        <taxon>Eukaryota</taxon>
        <taxon>Metazoa</taxon>
        <taxon>Chordata</taxon>
        <taxon>Craniata</taxon>
        <taxon>Vertebrata</taxon>
        <taxon>Euteleostomi</taxon>
        <taxon>Mammalia</taxon>
        <taxon>Eutheria</taxon>
        <taxon>Laurasiatheria</taxon>
        <taxon>Artiodactyla</taxon>
        <taxon>Whippomorpha</taxon>
        <taxon>Cetacea</taxon>
        <taxon>Mysticeti</taxon>
        <taxon>Balaenopteridae</taxon>
        <taxon>Balaenoptera</taxon>
    </lineage>
</organism>
<feature type="non-terminal residue" evidence="4">
    <location>
        <position position="1"/>
    </location>
</feature>
<dbReference type="InterPro" id="IPR003719">
    <property type="entry name" value="Phenazine_PhzF-like"/>
</dbReference>
<dbReference type="NCBIfam" id="TIGR00654">
    <property type="entry name" value="PhzF_family"/>
    <property type="match status" value="1"/>
</dbReference>